<sequence length="287" mass="31435">MRPIPRFWTTADADVPGPDGGNLALRVWGWSTTSLADAARVAADRLAQVRRKAEVGEPLQRGQYYPRLPLREETLAEVTAEDGTLLAVVTRNRYGAEVLNTDALLIADIDLPEPTRPSGGGLLGRFLGRGGTKAGPDPQEDALHRIDQFARAHPDLGVHTYRTAAGLRVLVTGGDLPPGTKAAEQVLRELDSDPVYILLCTTHETYRARLTPKPWRCGHAAKSVGWPYPEDRVGYAEQWVDRYNELATGYSSTHHLTSVGPAPTPQEQQVIQTHDWVSRATESLPLA</sequence>
<organism evidence="1 2">
    <name type="scientific">Ornithinicoccus hortensis</name>
    <dbReference type="NCBI Taxonomy" id="82346"/>
    <lineage>
        <taxon>Bacteria</taxon>
        <taxon>Bacillati</taxon>
        <taxon>Actinomycetota</taxon>
        <taxon>Actinomycetes</taxon>
        <taxon>Micrococcales</taxon>
        <taxon>Intrasporangiaceae</taxon>
        <taxon>Ornithinicoccus</taxon>
    </lineage>
</organism>
<dbReference type="AlphaFoldDB" id="A0A542YWA2"/>
<dbReference type="RefSeq" id="WP_141786244.1">
    <property type="nucleotide sequence ID" value="NZ_BAAAIK010000001.1"/>
</dbReference>
<proteinExistence type="predicted"/>
<accession>A0A542YWA2</accession>
<name>A0A542YWA2_9MICO</name>
<gene>
    <name evidence="1" type="ORF">FB467_3547</name>
</gene>
<comment type="caution">
    <text evidence="1">The sequence shown here is derived from an EMBL/GenBank/DDBJ whole genome shotgun (WGS) entry which is preliminary data.</text>
</comment>
<evidence type="ECO:0000313" key="2">
    <source>
        <dbReference type="Proteomes" id="UP000319516"/>
    </source>
</evidence>
<protein>
    <submittedName>
        <fullName evidence="1">Uncharacterized protein</fullName>
    </submittedName>
</protein>
<dbReference type="OrthoDB" id="877274at2"/>
<dbReference type="Proteomes" id="UP000319516">
    <property type="component" value="Unassembled WGS sequence"/>
</dbReference>
<keyword evidence="2" id="KW-1185">Reference proteome</keyword>
<dbReference type="EMBL" id="VFOP01000001">
    <property type="protein sequence ID" value="TQL52366.1"/>
    <property type="molecule type" value="Genomic_DNA"/>
</dbReference>
<reference evidence="1 2" key="1">
    <citation type="submission" date="2019-06" db="EMBL/GenBank/DDBJ databases">
        <title>Sequencing the genomes of 1000 actinobacteria strains.</title>
        <authorList>
            <person name="Klenk H.-P."/>
        </authorList>
    </citation>
    <scope>NUCLEOTIDE SEQUENCE [LARGE SCALE GENOMIC DNA]</scope>
    <source>
        <strain evidence="1 2">DSM 12335</strain>
    </source>
</reference>
<evidence type="ECO:0000313" key="1">
    <source>
        <dbReference type="EMBL" id="TQL52366.1"/>
    </source>
</evidence>